<dbReference type="SUPFAM" id="SSF51735">
    <property type="entry name" value="NAD(P)-binding Rossmann-fold domains"/>
    <property type="match status" value="1"/>
</dbReference>
<dbReference type="InterPro" id="IPR050129">
    <property type="entry name" value="Zn_alcohol_dh"/>
</dbReference>
<dbReference type="PROSITE" id="PS00059">
    <property type="entry name" value="ADH_ZINC"/>
    <property type="match status" value="1"/>
</dbReference>
<evidence type="ECO:0000256" key="2">
    <source>
        <dbReference type="ARBA" id="ARBA00022833"/>
    </source>
</evidence>
<accession>A0ABV2J4K1</accession>
<protein>
    <submittedName>
        <fullName evidence="6">L-iditol 2-dehydrogenase</fullName>
        <ecNumber evidence="6">1.1.1.14</ecNumber>
    </submittedName>
</protein>
<organism evidence="6 7">
    <name type="scientific">Rhizobium aquaticum</name>
    <dbReference type="NCBI Taxonomy" id="1549636"/>
    <lineage>
        <taxon>Bacteria</taxon>
        <taxon>Pseudomonadati</taxon>
        <taxon>Pseudomonadota</taxon>
        <taxon>Alphaproteobacteria</taxon>
        <taxon>Hyphomicrobiales</taxon>
        <taxon>Rhizobiaceae</taxon>
        <taxon>Rhizobium/Agrobacterium group</taxon>
        <taxon>Rhizobium</taxon>
    </lineage>
</organism>
<dbReference type="InterPro" id="IPR011032">
    <property type="entry name" value="GroES-like_sf"/>
</dbReference>
<dbReference type="EMBL" id="JBEPMB010000008">
    <property type="protein sequence ID" value="MET3615685.1"/>
    <property type="molecule type" value="Genomic_DNA"/>
</dbReference>
<evidence type="ECO:0000313" key="6">
    <source>
        <dbReference type="EMBL" id="MET3615685.1"/>
    </source>
</evidence>
<keyword evidence="1 4" id="KW-0479">Metal-binding</keyword>
<proteinExistence type="inferred from homology"/>
<dbReference type="PANTHER" id="PTHR43401">
    <property type="entry name" value="L-THREONINE 3-DEHYDROGENASE"/>
    <property type="match status" value="1"/>
</dbReference>
<dbReference type="InterPro" id="IPR020843">
    <property type="entry name" value="ER"/>
</dbReference>
<dbReference type="InterPro" id="IPR013154">
    <property type="entry name" value="ADH-like_N"/>
</dbReference>
<dbReference type="CDD" id="cd08234">
    <property type="entry name" value="threonine_DH_like"/>
    <property type="match status" value="1"/>
</dbReference>
<dbReference type="InterPro" id="IPR013149">
    <property type="entry name" value="ADH-like_C"/>
</dbReference>
<dbReference type="InterPro" id="IPR036291">
    <property type="entry name" value="NAD(P)-bd_dom_sf"/>
</dbReference>
<keyword evidence="2 4" id="KW-0862">Zinc</keyword>
<comment type="cofactor">
    <cofactor evidence="4">
        <name>Zn(2+)</name>
        <dbReference type="ChEBI" id="CHEBI:29105"/>
    </cofactor>
</comment>
<comment type="similarity">
    <text evidence="4">Belongs to the zinc-containing alcohol dehydrogenase family.</text>
</comment>
<gene>
    <name evidence="6" type="ORF">ABID16_004032</name>
</gene>
<dbReference type="Gene3D" id="3.40.50.720">
    <property type="entry name" value="NAD(P)-binding Rossmann-like Domain"/>
    <property type="match status" value="1"/>
</dbReference>
<evidence type="ECO:0000256" key="3">
    <source>
        <dbReference type="ARBA" id="ARBA00023002"/>
    </source>
</evidence>
<dbReference type="Pfam" id="PF00107">
    <property type="entry name" value="ADH_zinc_N"/>
    <property type="match status" value="1"/>
</dbReference>
<dbReference type="Gene3D" id="3.90.180.10">
    <property type="entry name" value="Medium-chain alcohol dehydrogenases, catalytic domain"/>
    <property type="match status" value="1"/>
</dbReference>
<dbReference type="Pfam" id="PF08240">
    <property type="entry name" value="ADH_N"/>
    <property type="match status" value="1"/>
</dbReference>
<sequence length="338" mass="35214">MTMKAARLEASSTMALRTVDKPVAGPGEILVKVLAAGICGSDRHMFKGEYPTAIPVTLGHEFSGRVEAVGAGINRFSGGELVTIDPNIACGTCSACRNARPNLCERLTAIGVTRDGGFAEYAAVPEAQAFLLPSDLDPVHGAFSEPLACCLHAIDKANIRTGESVAILGGGVIGLLMVQLAKLEGAGRIILITRQASRRETALELGATHAFDPSVTDTVAEVKALTNGGVDVTIECAGVPETFQTGLKMTRRGGAFVLFGVAPAGMEVAVTPFDLLVSEVDLRPAYLNPFTHERAAALVSSGVLQLDKLVTRTIGLEDVASVVGSAPERGEIKVIVKP</sequence>
<feature type="domain" description="Enoyl reductase (ER)" evidence="5">
    <location>
        <begin position="10"/>
        <end position="336"/>
    </location>
</feature>
<evidence type="ECO:0000256" key="4">
    <source>
        <dbReference type="RuleBase" id="RU361277"/>
    </source>
</evidence>
<dbReference type="EC" id="1.1.1.14" evidence="6"/>
<dbReference type="PANTHER" id="PTHR43401:SF2">
    <property type="entry name" value="L-THREONINE 3-DEHYDROGENASE"/>
    <property type="match status" value="1"/>
</dbReference>
<keyword evidence="3 6" id="KW-0560">Oxidoreductase</keyword>
<comment type="caution">
    <text evidence="6">The sequence shown here is derived from an EMBL/GenBank/DDBJ whole genome shotgun (WGS) entry which is preliminary data.</text>
</comment>
<reference evidence="6 7" key="1">
    <citation type="submission" date="2024-06" db="EMBL/GenBank/DDBJ databases">
        <title>Genomic Encyclopedia of Type Strains, Phase IV (KMG-IV): sequencing the most valuable type-strain genomes for metagenomic binning, comparative biology and taxonomic classification.</title>
        <authorList>
            <person name="Goeker M."/>
        </authorList>
    </citation>
    <scope>NUCLEOTIDE SEQUENCE [LARGE SCALE GENOMIC DNA]</scope>
    <source>
        <strain evidence="6 7">DSM 29780</strain>
    </source>
</reference>
<dbReference type="SMART" id="SM00829">
    <property type="entry name" value="PKS_ER"/>
    <property type="match status" value="1"/>
</dbReference>
<evidence type="ECO:0000313" key="7">
    <source>
        <dbReference type="Proteomes" id="UP001549047"/>
    </source>
</evidence>
<evidence type="ECO:0000256" key="1">
    <source>
        <dbReference type="ARBA" id="ARBA00022723"/>
    </source>
</evidence>
<dbReference type="Proteomes" id="UP001549047">
    <property type="component" value="Unassembled WGS sequence"/>
</dbReference>
<evidence type="ECO:0000259" key="5">
    <source>
        <dbReference type="SMART" id="SM00829"/>
    </source>
</evidence>
<dbReference type="InterPro" id="IPR002328">
    <property type="entry name" value="ADH_Zn_CS"/>
</dbReference>
<dbReference type="GO" id="GO:0003939">
    <property type="term" value="F:L-iditol 2-dehydrogenase (NAD+) activity"/>
    <property type="evidence" value="ECO:0007669"/>
    <property type="project" value="UniProtKB-EC"/>
</dbReference>
<name>A0ABV2J4K1_9HYPH</name>
<dbReference type="SUPFAM" id="SSF50129">
    <property type="entry name" value="GroES-like"/>
    <property type="match status" value="1"/>
</dbReference>
<keyword evidence="7" id="KW-1185">Reference proteome</keyword>